<reference evidence="8 9" key="1">
    <citation type="submission" date="2020-08" db="EMBL/GenBank/DDBJ databases">
        <title>The Agave Microbiome: Exploring the role of microbial communities in plant adaptations to desert environments.</title>
        <authorList>
            <person name="Partida-Martinez L.P."/>
        </authorList>
    </citation>
    <scope>NUCLEOTIDE SEQUENCE [LARGE SCALE GENOMIC DNA]</scope>
    <source>
        <strain evidence="8 9">AS3.13</strain>
    </source>
</reference>
<evidence type="ECO:0000256" key="3">
    <source>
        <dbReference type="ARBA" id="ARBA00023237"/>
    </source>
</evidence>
<comment type="subcellular location">
    <subcellularLocation>
        <location evidence="1 4">Cell outer membrane</location>
    </subcellularLocation>
</comment>
<evidence type="ECO:0000256" key="5">
    <source>
        <dbReference type="SAM" id="SignalP"/>
    </source>
</evidence>
<comment type="caution">
    <text evidence="8">The sequence shown here is derived from an EMBL/GenBank/DDBJ whole genome shotgun (WGS) entry which is preliminary data.</text>
</comment>
<dbReference type="InterPro" id="IPR012910">
    <property type="entry name" value="Plug_dom"/>
</dbReference>
<evidence type="ECO:0000313" key="8">
    <source>
        <dbReference type="EMBL" id="MBB6505427.1"/>
    </source>
</evidence>
<feature type="signal peptide" evidence="5">
    <location>
        <begin position="1"/>
        <end position="26"/>
    </location>
</feature>
<comment type="similarity">
    <text evidence="4">Belongs to the TonB-dependent receptor family.</text>
</comment>
<sequence>MGRSLFIGMASAHAIALTLAAAPVAAQTTQEDPAMPRVATPAAEVPVDDAASTTDDIVVTGFRRSLAEGLELKREAIGVRDSIVAEDIGKFPEANVAESLQRIPGIFLSRDGASNEGQQISIRGLGPSFSVTTINGAPVRTTSTGGVGNSSRTFNFDVFPSELFGRVDIYKSPLANLEEGGISGNVDLQTPRPFDSKGRVVRYNLQQNYNTGSGQIRPRASLLVSDTVGNFGALFGVAYAQNVNERSGFQSTGGYNSTTLATRPAPTAGQPDNRGPFTPFALDLDNPAANLGNLTREQVAGAYLPRFYRVFTSSNQRERLGFVGSLQYKSDRFEASVDGIYSRVTDVNDEFTFGVPVRNTRTVRSTTSLPGRGTNSGLIPVDVKIDQYNNLYGTFDNSSLLTESFYRNAETQFRYGIVRAVWSPTDALKISAQGNINKSEAFSSGNRIVSNIYSIRTTFDPTVNVSYPTISSPVSFTDPRNYTDPSLGFGSARELDEQKSGRLVATWEAGEFAGAEWSALVGASYITSVKEIERRDGTSIGRARTLPGGGTFATIDVFSHMVPFLPYGATRDGGNLGFPSQFATFPRAFVMDYLDANGANAAAPVQLNSKFRAEEQVKAAFIETNMKLPLGQGNLRGNFGMRYANTRTIIDNYAPTGGGAFGPRQRRGGYDNWLPSLSLAWDITPKVLVRGSAGKTITRSALVDIASGIAIPNRFNPDVTVGNPNLRPQVATQYDFSAEWYFQPASVLSIGVFKKSLRDTPSSVTIYGVPFSTLQLSQDLFDRRSITGSDTGTIAPDQPFTVTTVQNLGTLGLKGLEIAYQQNLTFLPAPFDGLGVLGSFTKVWRDGNDFVTSKGTRVSMAGVPDYSYSATAFYEKGPFAIRGSWNYRARAGGSSVNSGNDQIAYTAPQGFLDATVSYRLNDNFELRVDALNITNTNLYTYYENPDQPKGNGSSRRDNSFYNGTTIAFGIRGKF</sequence>
<keyword evidence="3" id="KW-0998">Cell outer membrane</keyword>
<evidence type="ECO:0000256" key="2">
    <source>
        <dbReference type="ARBA" id="ARBA00023136"/>
    </source>
</evidence>
<dbReference type="PANTHER" id="PTHR40980:SF3">
    <property type="entry name" value="TONB-DEPENDENT RECEPTOR-LIKE BETA-BARREL DOMAIN-CONTAINING PROTEIN"/>
    <property type="match status" value="1"/>
</dbReference>
<feature type="domain" description="TonB-dependent receptor-like beta-barrel" evidence="6">
    <location>
        <begin position="469"/>
        <end position="933"/>
    </location>
</feature>
<protein>
    <submittedName>
        <fullName evidence="8">TonB-dependent receptor</fullName>
    </submittedName>
</protein>
<dbReference type="Proteomes" id="UP000522313">
    <property type="component" value="Unassembled WGS sequence"/>
</dbReference>
<dbReference type="EMBL" id="JACHBT010000012">
    <property type="protein sequence ID" value="MBB6505427.1"/>
    <property type="molecule type" value="Genomic_DNA"/>
</dbReference>
<feature type="domain" description="TonB-dependent receptor plug" evidence="7">
    <location>
        <begin position="74"/>
        <end position="176"/>
    </location>
</feature>
<keyword evidence="4" id="KW-0798">TonB box</keyword>
<dbReference type="AlphaFoldDB" id="A0A7X0MN86"/>
<organism evidence="8 9">
    <name type="scientific">Sphingomonas endophytica</name>
    <dbReference type="NCBI Taxonomy" id="869719"/>
    <lineage>
        <taxon>Bacteria</taxon>
        <taxon>Pseudomonadati</taxon>
        <taxon>Pseudomonadota</taxon>
        <taxon>Alphaproteobacteria</taxon>
        <taxon>Sphingomonadales</taxon>
        <taxon>Sphingomonadaceae</taxon>
        <taxon>Sphingomonas</taxon>
    </lineage>
</organism>
<evidence type="ECO:0000256" key="4">
    <source>
        <dbReference type="RuleBase" id="RU003357"/>
    </source>
</evidence>
<keyword evidence="8" id="KW-0675">Receptor</keyword>
<name>A0A7X0MN86_9SPHN</name>
<reference evidence="8 9" key="2">
    <citation type="submission" date="2020-08" db="EMBL/GenBank/DDBJ databases">
        <authorList>
            <person name="Partida-Martinez L."/>
            <person name="Huntemann M."/>
            <person name="Clum A."/>
            <person name="Wang J."/>
            <person name="Palaniappan K."/>
            <person name="Ritter S."/>
            <person name="Chen I.-M."/>
            <person name="Stamatis D."/>
            <person name="Reddy T."/>
            <person name="O'Malley R."/>
            <person name="Daum C."/>
            <person name="Shapiro N."/>
            <person name="Ivanova N."/>
            <person name="Kyrpides N."/>
            <person name="Woyke T."/>
        </authorList>
    </citation>
    <scope>NUCLEOTIDE SEQUENCE [LARGE SCALE GENOMIC DNA]</scope>
    <source>
        <strain evidence="8 9">AS3.13</strain>
    </source>
</reference>
<gene>
    <name evidence="8" type="ORF">F4693_002415</name>
</gene>
<keyword evidence="2 4" id="KW-0472">Membrane</keyword>
<dbReference type="InterPro" id="IPR010104">
    <property type="entry name" value="TonB_rcpt_bac"/>
</dbReference>
<dbReference type="InterPro" id="IPR037066">
    <property type="entry name" value="Plug_dom_sf"/>
</dbReference>
<dbReference type="Pfam" id="PF00593">
    <property type="entry name" value="TonB_dep_Rec_b-barrel"/>
    <property type="match status" value="1"/>
</dbReference>
<dbReference type="InterPro" id="IPR000531">
    <property type="entry name" value="Beta-barrel_TonB"/>
</dbReference>
<dbReference type="SUPFAM" id="SSF56935">
    <property type="entry name" value="Porins"/>
    <property type="match status" value="1"/>
</dbReference>
<dbReference type="Gene3D" id="2.40.170.20">
    <property type="entry name" value="TonB-dependent receptor, beta-barrel domain"/>
    <property type="match status" value="1"/>
</dbReference>
<accession>A0A7X0MN86</accession>
<keyword evidence="5" id="KW-0732">Signal</keyword>
<proteinExistence type="inferred from homology"/>
<dbReference type="RefSeq" id="WP_311770335.1">
    <property type="nucleotide sequence ID" value="NZ_JACHBT010000012.1"/>
</dbReference>
<dbReference type="InterPro" id="IPR036942">
    <property type="entry name" value="Beta-barrel_TonB_sf"/>
</dbReference>
<dbReference type="Pfam" id="PF07715">
    <property type="entry name" value="Plug"/>
    <property type="match status" value="1"/>
</dbReference>
<dbReference type="GO" id="GO:0009279">
    <property type="term" value="C:cell outer membrane"/>
    <property type="evidence" value="ECO:0007669"/>
    <property type="project" value="UniProtKB-SubCell"/>
</dbReference>
<evidence type="ECO:0000259" key="6">
    <source>
        <dbReference type="Pfam" id="PF00593"/>
    </source>
</evidence>
<evidence type="ECO:0000313" key="9">
    <source>
        <dbReference type="Proteomes" id="UP000522313"/>
    </source>
</evidence>
<feature type="chain" id="PRO_5031245705" evidence="5">
    <location>
        <begin position="27"/>
        <end position="974"/>
    </location>
</feature>
<dbReference type="Gene3D" id="2.170.130.10">
    <property type="entry name" value="TonB-dependent receptor, plug domain"/>
    <property type="match status" value="1"/>
</dbReference>
<dbReference type="PANTHER" id="PTHR40980">
    <property type="entry name" value="PLUG DOMAIN-CONTAINING PROTEIN"/>
    <property type="match status" value="1"/>
</dbReference>
<evidence type="ECO:0000256" key="1">
    <source>
        <dbReference type="ARBA" id="ARBA00004442"/>
    </source>
</evidence>
<dbReference type="NCBIfam" id="TIGR01782">
    <property type="entry name" value="TonB-Xanth-Caul"/>
    <property type="match status" value="1"/>
</dbReference>
<evidence type="ECO:0000259" key="7">
    <source>
        <dbReference type="Pfam" id="PF07715"/>
    </source>
</evidence>